<dbReference type="AlphaFoldDB" id="A0A7Z9BWM5"/>
<comment type="caution">
    <text evidence="1">The sequence shown here is derived from an EMBL/GenBank/DDBJ whole genome shotgun (WGS) entry which is preliminary data.</text>
</comment>
<protein>
    <recommendedName>
        <fullName evidence="3">Fibrillin</fullName>
    </recommendedName>
</protein>
<reference evidence="1" key="1">
    <citation type="submission" date="2019-10" db="EMBL/GenBank/DDBJ databases">
        <authorList>
            <consortium name="Genoscope - CEA"/>
            <person name="William W."/>
        </authorList>
    </citation>
    <scope>NUCLEOTIDE SEQUENCE [LARGE SCALE GENOMIC DNA]</scope>
    <source>
        <strain evidence="1">BBR_PRJEB10994</strain>
    </source>
</reference>
<dbReference type="OrthoDB" id="463191at2"/>
<dbReference type="RefSeq" id="WP_083621694.1">
    <property type="nucleotide sequence ID" value="NZ_LR735018.1"/>
</dbReference>
<gene>
    <name evidence="1" type="ORF">PL9631_780028</name>
</gene>
<organism evidence="1 2">
    <name type="scientific">Planktothrix paucivesiculata PCC 9631</name>
    <dbReference type="NCBI Taxonomy" id="671071"/>
    <lineage>
        <taxon>Bacteria</taxon>
        <taxon>Bacillati</taxon>
        <taxon>Cyanobacteriota</taxon>
        <taxon>Cyanophyceae</taxon>
        <taxon>Oscillatoriophycideae</taxon>
        <taxon>Oscillatoriales</taxon>
        <taxon>Microcoleaceae</taxon>
        <taxon>Planktothrix</taxon>
    </lineage>
</organism>
<keyword evidence="2" id="KW-1185">Reference proteome</keyword>
<proteinExistence type="predicted"/>
<dbReference type="Proteomes" id="UP000182190">
    <property type="component" value="Unassembled WGS sequence"/>
</dbReference>
<dbReference type="EMBL" id="CZCS02000221">
    <property type="protein sequence ID" value="VXD24138.1"/>
    <property type="molecule type" value="Genomic_DNA"/>
</dbReference>
<evidence type="ECO:0000313" key="1">
    <source>
        <dbReference type="EMBL" id="VXD24138.1"/>
    </source>
</evidence>
<name>A0A7Z9BWM5_9CYAN</name>
<sequence length="204" mass="22893">MENDLLLLEKVAKFVLTGHGEKPNSSIIAETLIRCENQAKKTKEKHSFESLIGNWRLCWVSGTQKIRKQAGFVKSGGLYIPSFLNLQIIYSRYPHPLLKIETPPEIDAGIIQNCVKLNQFNLTLTGPAKFLEKKNILAFDFTYVTSKLFGLNLYDGKMPGTSSNSEKFYQDSIKKQAFFAFFVITPNLIAARGRGGGLALWAKV</sequence>
<evidence type="ECO:0008006" key="3">
    <source>
        <dbReference type="Google" id="ProtNLM"/>
    </source>
</evidence>
<evidence type="ECO:0000313" key="2">
    <source>
        <dbReference type="Proteomes" id="UP000182190"/>
    </source>
</evidence>
<accession>A0A7Z9BWM5</accession>